<sequence length="580" mass="62353">MHRPRSMPQEESPPPGYERGNWNSDDDGLDMYVQAGDSSVDTEGDTVGEDEDEGINIPPSPSLGPAQRRAQHSARRVHFADTQPPPNISTSVPATARVPRMLPDAGLVSAPGQPFPLPDAGGWVCLKPHGTTIDHSHTTPTSPQPPSTPVRARVHAATSTPATSAPATAQPTTPAARATPARARVDTAAHATAPMPTSAPAPALTPGRVEPDLTVIGLVTVGSEVVDPQVTQDLRHPRHRPGRSLRPVEMDKFIHLRLAHGLETTLAEQAGIQATYSRVVWNDGRDDARRSGGLHLDFLDDEKERERAWAAYSEDRVVVLTEGDRSNDSLSFGIFVKASTRAGVVDKSNIDITVYMPRALMEDGQVKPRYAALDTDLKNVVLHAVGYEHVRTFGRRMEAGGVYHERPTILPLSPHVPRTFPPITSKPSLGPNVRASTRAPTLPLLRNNGSSTPGTSSRRAESRAQRDASDCAVCARVGSLDDLILHLDRSHARLDMAGKVVVRARGPGGYTARSPLLFADLGLPQDDEKRILETLNGLEESDLYAGLTAMGVCVFHVCLLVQTAVLDKTAGLPILGVHSQ</sequence>
<reference evidence="2 3" key="1">
    <citation type="journal article" date="2016" name="Mol. Biol. Evol.">
        <title>Comparative Genomics of Early-Diverging Mushroom-Forming Fungi Provides Insights into the Origins of Lignocellulose Decay Capabilities.</title>
        <authorList>
            <person name="Nagy L.G."/>
            <person name="Riley R."/>
            <person name="Tritt A."/>
            <person name="Adam C."/>
            <person name="Daum C."/>
            <person name="Floudas D."/>
            <person name="Sun H."/>
            <person name="Yadav J.S."/>
            <person name="Pangilinan J."/>
            <person name="Larsson K.H."/>
            <person name="Matsuura K."/>
            <person name="Barry K."/>
            <person name="Labutti K."/>
            <person name="Kuo R."/>
            <person name="Ohm R.A."/>
            <person name="Bhattacharya S.S."/>
            <person name="Shirouzu T."/>
            <person name="Yoshinaga Y."/>
            <person name="Martin F.M."/>
            <person name="Grigoriev I.V."/>
            <person name="Hibbett D.S."/>
        </authorList>
    </citation>
    <scope>NUCLEOTIDE SEQUENCE [LARGE SCALE GENOMIC DNA]</scope>
    <source>
        <strain evidence="2 3">HHB12029</strain>
    </source>
</reference>
<gene>
    <name evidence="2" type="ORF">EXIGLDRAFT_775947</name>
</gene>
<dbReference type="AlphaFoldDB" id="A0A165DNZ3"/>
<proteinExistence type="predicted"/>
<dbReference type="EMBL" id="KV426202">
    <property type="protein sequence ID" value="KZV85014.1"/>
    <property type="molecule type" value="Genomic_DNA"/>
</dbReference>
<feature type="region of interest" description="Disordered" evidence="1">
    <location>
        <begin position="423"/>
        <end position="464"/>
    </location>
</feature>
<name>A0A165DNZ3_EXIGL</name>
<feature type="compositionally biased region" description="Polar residues" evidence="1">
    <location>
        <begin position="447"/>
        <end position="457"/>
    </location>
</feature>
<accession>A0A165DNZ3</accession>
<evidence type="ECO:0000313" key="2">
    <source>
        <dbReference type="EMBL" id="KZV85014.1"/>
    </source>
</evidence>
<evidence type="ECO:0000256" key="1">
    <source>
        <dbReference type="SAM" id="MobiDB-lite"/>
    </source>
</evidence>
<evidence type="ECO:0000313" key="3">
    <source>
        <dbReference type="Proteomes" id="UP000077266"/>
    </source>
</evidence>
<feature type="compositionally biased region" description="Acidic residues" evidence="1">
    <location>
        <begin position="40"/>
        <end position="54"/>
    </location>
</feature>
<organism evidence="2 3">
    <name type="scientific">Exidia glandulosa HHB12029</name>
    <dbReference type="NCBI Taxonomy" id="1314781"/>
    <lineage>
        <taxon>Eukaryota</taxon>
        <taxon>Fungi</taxon>
        <taxon>Dikarya</taxon>
        <taxon>Basidiomycota</taxon>
        <taxon>Agaricomycotina</taxon>
        <taxon>Agaricomycetes</taxon>
        <taxon>Auriculariales</taxon>
        <taxon>Exidiaceae</taxon>
        <taxon>Exidia</taxon>
    </lineage>
</organism>
<keyword evidence="3" id="KW-1185">Reference proteome</keyword>
<feature type="region of interest" description="Disordered" evidence="1">
    <location>
        <begin position="1"/>
        <end position="94"/>
    </location>
</feature>
<feature type="compositionally biased region" description="Low complexity" evidence="1">
    <location>
        <begin position="156"/>
        <end position="206"/>
    </location>
</feature>
<dbReference type="Proteomes" id="UP000077266">
    <property type="component" value="Unassembled WGS sequence"/>
</dbReference>
<dbReference type="InParanoid" id="A0A165DNZ3"/>
<protein>
    <submittedName>
        <fullName evidence="2">Uncharacterized protein</fullName>
    </submittedName>
</protein>
<feature type="region of interest" description="Disordered" evidence="1">
    <location>
        <begin position="131"/>
        <end position="207"/>
    </location>
</feature>